<dbReference type="GO" id="GO:0016491">
    <property type="term" value="F:oxidoreductase activity"/>
    <property type="evidence" value="ECO:0007669"/>
    <property type="project" value="InterPro"/>
</dbReference>
<dbReference type="EMBL" id="AAXW01000007">
    <property type="protein sequence ID" value="EAZ92328.1"/>
    <property type="molecule type" value="Genomic_DNA"/>
</dbReference>
<dbReference type="Gene3D" id="3.50.50.60">
    <property type="entry name" value="FAD/NAD(P)-binding domain"/>
    <property type="match status" value="1"/>
</dbReference>
<dbReference type="InterPro" id="IPR036188">
    <property type="entry name" value="FAD/NAD-bd_sf"/>
</dbReference>
<dbReference type="InterPro" id="IPR002937">
    <property type="entry name" value="Amino_oxidase"/>
</dbReference>
<evidence type="ECO:0000313" key="3">
    <source>
        <dbReference type="Proteomes" id="UP000003781"/>
    </source>
</evidence>
<gene>
    <name evidence="2" type="ORF">CY0110_28254</name>
</gene>
<dbReference type="PRINTS" id="PR00419">
    <property type="entry name" value="ADXRDTASE"/>
</dbReference>
<dbReference type="InterPro" id="IPR050464">
    <property type="entry name" value="Zeta_carotene_desat/Oxidored"/>
</dbReference>
<evidence type="ECO:0000259" key="1">
    <source>
        <dbReference type="Pfam" id="PF01593"/>
    </source>
</evidence>
<dbReference type="OrthoDB" id="580878at2"/>
<protein>
    <submittedName>
        <fullName evidence="2">Amine oxidase, flavin-containing</fullName>
    </submittedName>
</protein>
<dbReference type="SUPFAM" id="SSF51905">
    <property type="entry name" value="FAD/NAD(P)-binding domain"/>
    <property type="match status" value="1"/>
</dbReference>
<dbReference type="PANTHER" id="PTHR42923">
    <property type="entry name" value="PROTOPORPHYRINOGEN OXIDASE"/>
    <property type="match status" value="1"/>
</dbReference>
<comment type="caution">
    <text evidence="2">The sequence shown here is derived from an EMBL/GenBank/DDBJ whole genome shotgun (WGS) entry which is preliminary data.</text>
</comment>
<dbReference type="RefSeq" id="WP_008274544.1">
    <property type="nucleotide sequence ID" value="NZ_AAXW01000007.1"/>
</dbReference>
<evidence type="ECO:0000313" key="2">
    <source>
        <dbReference type="EMBL" id="EAZ92328.1"/>
    </source>
</evidence>
<name>A3IMF9_9CHRO</name>
<organism evidence="2 3">
    <name type="scientific">Crocosphaera chwakensis CCY0110</name>
    <dbReference type="NCBI Taxonomy" id="391612"/>
    <lineage>
        <taxon>Bacteria</taxon>
        <taxon>Bacillati</taxon>
        <taxon>Cyanobacteriota</taxon>
        <taxon>Cyanophyceae</taxon>
        <taxon>Oscillatoriophycideae</taxon>
        <taxon>Chroococcales</taxon>
        <taxon>Aphanothecaceae</taxon>
        <taxon>Crocosphaera</taxon>
        <taxon>Crocosphaera chwakensis</taxon>
    </lineage>
</organism>
<dbReference type="AlphaFoldDB" id="A3IMF9"/>
<dbReference type="PANTHER" id="PTHR42923:SF17">
    <property type="entry name" value="AMINE OXIDASE DOMAIN-CONTAINING PROTEIN"/>
    <property type="match status" value="1"/>
</dbReference>
<accession>A3IMF9</accession>
<proteinExistence type="predicted"/>
<feature type="domain" description="Amine oxidase" evidence="1">
    <location>
        <begin position="11"/>
        <end position="279"/>
    </location>
</feature>
<dbReference type="Gene3D" id="1.10.405.20">
    <property type="match status" value="1"/>
</dbReference>
<sequence>MRFAIIGGGASGMVTAYLLEKRGHSVTVFEKKSYLGGNIITLNKNVKPNRSNCNLILDCGVLEFPTVFHNFLSLMEELEVELEPIYTGSGLFLRDGHYFLSGGMIKKNFQGWKRWLEHLRLDTLYARSAGLWAKLKFSNRQEFYDHSIAYYLERQCIRNCWLKLLLMYSYSMSFDLIDQFPAVLGIPILKNYVFVDWVRVKGGVYSYIEKILEKLKGKIFVNTEIVKISRLDNSVNLYFNDGTDQAFDRVVFATPPDQVLKLLSDPSEAEMKRFSPWKENKATNMAHKDTSIYEPYGIKEFSEFDFFETTKSWGYNAYLNQVCGINSSEKYSLAFNLEELINQDKIVHIQEHKTPFYTVEALKYVPEIIKTNGINNTYYAGAYLSDGLHEGAITSAFRVAELIGR</sequence>
<dbReference type="Proteomes" id="UP000003781">
    <property type="component" value="Unassembled WGS sequence"/>
</dbReference>
<reference evidence="2 3" key="1">
    <citation type="submission" date="2007-03" db="EMBL/GenBank/DDBJ databases">
        <authorList>
            <person name="Stal L."/>
            <person name="Ferriera S."/>
            <person name="Johnson J."/>
            <person name="Kravitz S."/>
            <person name="Beeson K."/>
            <person name="Sutton G."/>
            <person name="Rogers Y.-H."/>
            <person name="Friedman R."/>
            <person name="Frazier M."/>
            <person name="Venter J.C."/>
        </authorList>
    </citation>
    <scope>NUCLEOTIDE SEQUENCE [LARGE SCALE GENOMIC DNA]</scope>
    <source>
        <strain evidence="2 3">CCY0110</strain>
    </source>
</reference>
<keyword evidence="3" id="KW-1185">Reference proteome</keyword>
<dbReference type="Gene3D" id="3.30.70.1990">
    <property type="match status" value="1"/>
</dbReference>
<dbReference type="eggNOG" id="COG2907">
    <property type="taxonomic scope" value="Bacteria"/>
</dbReference>
<dbReference type="Pfam" id="PF01593">
    <property type="entry name" value="Amino_oxidase"/>
    <property type="match status" value="1"/>
</dbReference>